<keyword evidence="4" id="KW-1185">Reference proteome</keyword>
<dbReference type="EMBL" id="REFR01000009">
    <property type="protein sequence ID" value="RMB12264.1"/>
    <property type="molecule type" value="Genomic_DNA"/>
</dbReference>
<feature type="compositionally biased region" description="Low complexity" evidence="1">
    <location>
        <begin position="31"/>
        <end position="55"/>
    </location>
</feature>
<dbReference type="OrthoDB" id="7620498at2"/>
<evidence type="ECO:0000256" key="1">
    <source>
        <dbReference type="SAM" id="MobiDB-lite"/>
    </source>
</evidence>
<keyword evidence="2" id="KW-0732">Signal</keyword>
<evidence type="ECO:0000313" key="4">
    <source>
        <dbReference type="Proteomes" id="UP000271227"/>
    </source>
</evidence>
<evidence type="ECO:0000256" key="2">
    <source>
        <dbReference type="SAM" id="SignalP"/>
    </source>
</evidence>
<protein>
    <recommendedName>
        <fullName evidence="5">Outer membrane lipoprotein-sorting protein</fullName>
    </recommendedName>
</protein>
<comment type="caution">
    <text evidence="3">The sequence shown here is derived from an EMBL/GenBank/DDBJ whole genome shotgun (WGS) entry which is preliminary data.</text>
</comment>
<dbReference type="RefSeq" id="WP_121937451.1">
    <property type="nucleotide sequence ID" value="NZ_REFR01000009.1"/>
</dbReference>
<dbReference type="InParanoid" id="A0A3M0CRR8"/>
<organism evidence="3 4">
    <name type="scientific">Eilatimonas milleporae</name>
    <dbReference type="NCBI Taxonomy" id="911205"/>
    <lineage>
        <taxon>Bacteria</taxon>
        <taxon>Pseudomonadati</taxon>
        <taxon>Pseudomonadota</taxon>
        <taxon>Alphaproteobacteria</taxon>
        <taxon>Kordiimonadales</taxon>
        <taxon>Kordiimonadaceae</taxon>
        <taxon>Eilatimonas</taxon>
    </lineage>
</organism>
<evidence type="ECO:0008006" key="5">
    <source>
        <dbReference type="Google" id="ProtNLM"/>
    </source>
</evidence>
<name>A0A3M0CRR8_9PROT</name>
<reference evidence="3 4" key="1">
    <citation type="submission" date="2018-10" db="EMBL/GenBank/DDBJ databases">
        <title>Genomic Encyclopedia of Archaeal and Bacterial Type Strains, Phase II (KMG-II): from individual species to whole genera.</title>
        <authorList>
            <person name="Goeker M."/>
        </authorList>
    </citation>
    <scope>NUCLEOTIDE SEQUENCE [LARGE SCALE GENOMIC DNA]</scope>
    <source>
        <strain evidence="3 4">DSM 25217</strain>
    </source>
</reference>
<dbReference type="Proteomes" id="UP000271227">
    <property type="component" value="Unassembled WGS sequence"/>
</dbReference>
<feature type="signal peptide" evidence="2">
    <location>
        <begin position="1"/>
        <end position="21"/>
    </location>
</feature>
<feature type="chain" id="PRO_5018184175" description="Outer membrane lipoprotein-sorting protein" evidence="2">
    <location>
        <begin position="22"/>
        <end position="295"/>
    </location>
</feature>
<gene>
    <name evidence="3" type="ORF">BXY39_0757</name>
</gene>
<accession>A0A3M0CRR8</accession>
<feature type="region of interest" description="Disordered" evidence="1">
    <location>
        <begin position="25"/>
        <end position="55"/>
    </location>
</feature>
<dbReference type="AlphaFoldDB" id="A0A3M0CRR8"/>
<sequence>MPLLKTCIMATALAATLAAHAATLRPGPDGTVQPQTAQSQTVQSQTMQSQPDASDYPALLPADRDLAARDIVARAHRAAGGDTWVRPASLKMTGTAVMYRDGRPVPYDRYIMLRVYPAAKTDAHRADGRVRIEGWRDGRPALLIAFDGGTTYGLDGPLPAGDADRRWSANFGFGAIRNALDDGWTQTRMPDDLIDGRPAFMVELTDPSGGRTLFGIARDDYAILYVGFDTPRGWHERRYSHFFRKDGVDWVQPGRVRLFYDGVKQNEVLWTDFEVNAALDDSLFTITAPPEKPVF</sequence>
<evidence type="ECO:0000313" key="3">
    <source>
        <dbReference type="EMBL" id="RMB12264.1"/>
    </source>
</evidence>
<proteinExistence type="predicted"/>